<dbReference type="Proteomes" id="UP000516437">
    <property type="component" value="Chromosome 8"/>
</dbReference>
<accession>A0A6A1UWI5</accession>
<feature type="compositionally biased region" description="Basic and acidic residues" evidence="1">
    <location>
        <begin position="97"/>
        <end position="110"/>
    </location>
</feature>
<reference evidence="2 3" key="1">
    <citation type="journal article" date="2019" name="Plant Biotechnol. J.">
        <title>The red bayberry genome and genetic basis of sex determination.</title>
        <authorList>
            <person name="Jia H.M."/>
            <person name="Jia H.J."/>
            <person name="Cai Q.L."/>
            <person name="Wang Y."/>
            <person name="Zhao H.B."/>
            <person name="Yang W.F."/>
            <person name="Wang G.Y."/>
            <person name="Li Y.H."/>
            <person name="Zhan D.L."/>
            <person name="Shen Y.T."/>
            <person name="Niu Q.F."/>
            <person name="Chang L."/>
            <person name="Qiu J."/>
            <person name="Zhao L."/>
            <person name="Xie H.B."/>
            <person name="Fu W.Y."/>
            <person name="Jin J."/>
            <person name="Li X.W."/>
            <person name="Jiao Y."/>
            <person name="Zhou C.C."/>
            <person name="Tu T."/>
            <person name="Chai C.Y."/>
            <person name="Gao J.L."/>
            <person name="Fan L.J."/>
            <person name="van de Weg E."/>
            <person name="Wang J.Y."/>
            <person name="Gao Z.S."/>
        </authorList>
    </citation>
    <scope>NUCLEOTIDE SEQUENCE [LARGE SCALE GENOMIC DNA]</scope>
    <source>
        <tissue evidence="2">Leaves</tissue>
    </source>
</reference>
<evidence type="ECO:0000256" key="1">
    <source>
        <dbReference type="SAM" id="MobiDB-lite"/>
    </source>
</evidence>
<dbReference type="PANTHER" id="PTHR34660:SF7">
    <property type="entry name" value="DNA LIGASE-LIKE PROTEIN"/>
    <property type="match status" value="1"/>
</dbReference>
<feature type="region of interest" description="Disordered" evidence="1">
    <location>
        <begin position="30"/>
        <end position="74"/>
    </location>
</feature>
<feature type="compositionally biased region" description="Pro residues" evidence="1">
    <location>
        <begin position="1"/>
        <end position="11"/>
    </location>
</feature>
<gene>
    <name evidence="2" type="ORF">CJ030_MR8G028326</name>
</gene>
<feature type="region of interest" description="Disordered" evidence="1">
    <location>
        <begin position="1"/>
        <end position="20"/>
    </location>
</feature>
<protein>
    <submittedName>
        <fullName evidence="2">Uncharacterized protein</fullName>
    </submittedName>
</protein>
<dbReference type="EMBL" id="RXIC02000026">
    <property type="protein sequence ID" value="KAB1204047.1"/>
    <property type="molecule type" value="Genomic_DNA"/>
</dbReference>
<sequence>MSRCYPYPPPGYGKNGGPMTDWIKLQRERDEVRTDIKKRKKSEKKEKNKVQKGKEKLTGTGDGKKRKVNHEKCDQLEQRRAECVGYFQKRIEEEAEQLEKSDLTEEHEHPILSPNASSQSSEGSNKRKRHTSPTSSFRSQGTIIRIRLPLKKDRDTSVRNEQLCSTSGRVDFHCQQKNESVNVLEHCRTTSSKECILVEDVTPTRKEELPFIVPGEIEATANKNKIGRTESLCNALIEDWVPPAPQYQADDFDNEEWFFKTKQEDRRRSNRYKAGNEVTCSRSRSLWPHAHYMPDADIYALPYTIPF</sequence>
<feature type="region of interest" description="Disordered" evidence="1">
    <location>
        <begin position="97"/>
        <end position="143"/>
    </location>
</feature>
<organism evidence="2 3">
    <name type="scientific">Morella rubra</name>
    <name type="common">Chinese bayberry</name>
    <dbReference type="NCBI Taxonomy" id="262757"/>
    <lineage>
        <taxon>Eukaryota</taxon>
        <taxon>Viridiplantae</taxon>
        <taxon>Streptophyta</taxon>
        <taxon>Embryophyta</taxon>
        <taxon>Tracheophyta</taxon>
        <taxon>Spermatophyta</taxon>
        <taxon>Magnoliopsida</taxon>
        <taxon>eudicotyledons</taxon>
        <taxon>Gunneridae</taxon>
        <taxon>Pentapetalae</taxon>
        <taxon>rosids</taxon>
        <taxon>fabids</taxon>
        <taxon>Fagales</taxon>
        <taxon>Myricaceae</taxon>
        <taxon>Morella</taxon>
    </lineage>
</organism>
<feature type="compositionally biased region" description="Polar residues" evidence="1">
    <location>
        <begin position="114"/>
        <end position="123"/>
    </location>
</feature>
<feature type="compositionally biased region" description="Polar residues" evidence="1">
    <location>
        <begin position="132"/>
        <end position="142"/>
    </location>
</feature>
<proteinExistence type="predicted"/>
<evidence type="ECO:0000313" key="3">
    <source>
        <dbReference type="Proteomes" id="UP000516437"/>
    </source>
</evidence>
<dbReference type="AlphaFoldDB" id="A0A6A1UWI5"/>
<feature type="compositionally biased region" description="Basic and acidic residues" evidence="1">
    <location>
        <begin position="43"/>
        <end position="57"/>
    </location>
</feature>
<evidence type="ECO:0000313" key="2">
    <source>
        <dbReference type="EMBL" id="KAB1204047.1"/>
    </source>
</evidence>
<comment type="caution">
    <text evidence="2">The sequence shown here is derived from an EMBL/GenBank/DDBJ whole genome shotgun (WGS) entry which is preliminary data.</text>
</comment>
<dbReference type="OrthoDB" id="778084at2759"/>
<name>A0A6A1UWI5_9ROSI</name>
<keyword evidence="3" id="KW-1185">Reference proteome</keyword>
<dbReference type="PANTHER" id="PTHR34660">
    <property type="entry name" value="MYB-LIKE PROTEIN X"/>
    <property type="match status" value="1"/>
</dbReference>